<dbReference type="InterPro" id="IPR036263">
    <property type="entry name" value="Chorismate_II_sf"/>
</dbReference>
<dbReference type="InterPro" id="IPR036968">
    <property type="entry name" value="Enolpyruvate_Tfrase_sf"/>
</dbReference>
<feature type="region of interest" description="Disordered" evidence="1">
    <location>
        <begin position="515"/>
        <end position="565"/>
    </location>
</feature>
<dbReference type="InterPro" id="IPR013792">
    <property type="entry name" value="RNA3'P_cycl/enolpyr_Trfase_a/b"/>
</dbReference>
<accession>A0A212J846</accession>
<feature type="region of interest" description="Disordered" evidence="1">
    <location>
        <begin position="1"/>
        <end position="41"/>
    </location>
</feature>
<protein>
    <submittedName>
        <fullName evidence="2">Putative 5-enolpyruvylshikimate-3-phosphate synthase-like protein</fullName>
    </submittedName>
</protein>
<proteinExistence type="predicted"/>
<evidence type="ECO:0000313" key="2">
    <source>
        <dbReference type="EMBL" id="SBV95608.1"/>
    </source>
</evidence>
<gene>
    <name evidence="2" type="ORF">KL86DPRO_10898</name>
</gene>
<evidence type="ECO:0000256" key="1">
    <source>
        <dbReference type="SAM" id="MobiDB-lite"/>
    </source>
</evidence>
<reference evidence="2" key="1">
    <citation type="submission" date="2016-04" db="EMBL/GenBank/DDBJ databases">
        <authorList>
            <person name="Evans L.H."/>
            <person name="Alamgir A."/>
            <person name="Owens N."/>
            <person name="Weber N.D."/>
            <person name="Virtaneva K."/>
            <person name="Barbian K."/>
            <person name="Babar A."/>
            <person name="Rosenke K."/>
        </authorList>
    </citation>
    <scope>NUCLEOTIDE SEQUENCE</scope>
    <source>
        <strain evidence="2">86</strain>
    </source>
</reference>
<feature type="region of interest" description="Disordered" evidence="1">
    <location>
        <begin position="608"/>
        <end position="632"/>
    </location>
</feature>
<dbReference type="SUPFAM" id="SSF48600">
    <property type="entry name" value="Chorismate mutase II"/>
    <property type="match status" value="1"/>
</dbReference>
<dbReference type="GO" id="GO:0016765">
    <property type="term" value="F:transferase activity, transferring alkyl or aryl (other than methyl) groups"/>
    <property type="evidence" value="ECO:0007669"/>
    <property type="project" value="InterPro"/>
</dbReference>
<sequence length="632" mass="67174">MDTFKKNPRGSDRPGRNFSEKRSPEIDFSDNNFDAGADAGKPRAYKPEIVAELIGLDRDIMKLLVRRAKLVSKLRAGKEHAATPAAAGAEKEVRTAWEKNAVSFSRDDKFARQLFSLLQEVRVDSQADASARGAFNLAPSRRPVAVALPGPRSVTATRMFAVLAAWFGSPLTIENVLLNDPLMDAVKALNNAGAGFSWTVGARIGEGTLRHAPSGARVSLARDKALYIGEDLLTMYLMAFLTASHTGKARFTGGSGLKMADLTPLRRFLPDLGARLAHSVPKSNGLPGSVESSGLLPERITVPADLPREGVMALFCAAAAWRKKVSIDCAALPLPLFTAALAESLPVLRACSVTDGMSGTVVTLDATNAALPDADVCPLDPVLTAYLLALPVFAGGTVALAGKWEGGLPLAAPAEHLLRRGGLAVQAGSDGIRTAVESAMEGAGEEGNAPFDLSQTEEPLVPLGLALAARQAWRLKKEMPLPLLPESLDPAVAEGFYTHAGFGVRDGMLVPQPVAAGQGQRSAQASPSDERSGQASPQGERSGQASLQGERSAQASLQGERSAWTSPSPEWAFAYALCAYDSPNMRLANPTVVASLMPSFWALYNALPDPSEVKKAPEKEEKQRRRIRTQEF</sequence>
<feature type="compositionally biased region" description="Polar residues" evidence="1">
    <location>
        <begin position="533"/>
        <end position="565"/>
    </location>
</feature>
<dbReference type="EMBL" id="FLUQ01000001">
    <property type="protein sequence ID" value="SBV95608.1"/>
    <property type="molecule type" value="Genomic_DNA"/>
</dbReference>
<dbReference type="SUPFAM" id="SSF55205">
    <property type="entry name" value="EPT/RTPC-like"/>
    <property type="match status" value="1"/>
</dbReference>
<organism evidence="2">
    <name type="scientific">uncultured delta proteobacterium</name>
    <dbReference type="NCBI Taxonomy" id="34034"/>
    <lineage>
        <taxon>Bacteria</taxon>
        <taxon>Deltaproteobacteria</taxon>
        <taxon>environmental samples</taxon>
    </lineage>
</organism>
<feature type="compositionally biased region" description="Low complexity" evidence="1">
    <location>
        <begin position="515"/>
        <end position="526"/>
    </location>
</feature>
<dbReference type="Gene3D" id="3.65.10.10">
    <property type="entry name" value="Enolpyruvate transferase domain"/>
    <property type="match status" value="1"/>
</dbReference>
<name>A0A212J846_9DELT</name>
<feature type="compositionally biased region" description="Basic and acidic residues" evidence="1">
    <location>
        <begin position="611"/>
        <end position="632"/>
    </location>
</feature>
<feature type="compositionally biased region" description="Basic and acidic residues" evidence="1">
    <location>
        <begin position="9"/>
        <end position="25"/>
    </location>
</feature>
<dbReference type="AlphaFoldDB" id="A0A212J846"/>
<dbReference type="GO" id="GO:0046417">
    <property type="term" value="P:chorismate metabolic process"/>
    <property type="evidence" value="ECO:0007669"/>
    <property type="project" value="InterPro"/>
</dbReference>